<proteinExistence type="predicted"/>
<dbReference type="InterPro" id="IPR051261">
    <property type="entry name" value="NLR"/>
</dbReference>
<evidence type="ECO:0000256" key="2">
    <source>
        <dbReference type="ARBA" id="ARBA00022737"/>
    </source>
</evidence>
<evidence type="ECO:0000313" key="3">
    <source>
        <dbReference type="Ensembl" id="ENSDCDP00010001883.1"/>
    </source>
</evidence>
<dbReference type="InterPro" id="IPR001611">
    <property type="entry name" value="Leu-rich_rpt"/>
</dbReference>
<accession>A0AAY3ZXQ0</accession>
<evidence type="ECO:0000256" key="1">
    <source>
        <dbReference type="ARBA" id="ARBA00022614"/>
    </source>
</evidence>
<keyword evidence="1" id="KW-0433">Leucine-rich repeat</keyword>
<dbReference type="Ensembl" id="ENSDCDT00010001957.1">
    <property type="protein sequence ID" value="ENSDCDP00010001883.1"/>
    <property type="gene ID" value="ENSDCDG00010000933.1"/>
</dbReference>
<keyword evidence="2" id="KW-0677">Repeat</keyword>
<dbReference type="InterPro" id="IPR032675">
    <property type="entry name" value="LRR_dom_sf"/>
</dbReference>
<keyword evidence="4" id="KW-1185">Reference proteome</keyword>
<dbReference type="AlphaFoldDB" id="A0AAY3ZXQ0"/>
<dbReference type="GeneTree" id="ENSGT01150000286911"/>
<reference evidence="3 4" key="1">
    <citation type="submission" date="2020-06" db="EMBL/GenBank/DDBJ databases">
        <authorList>
            <consortium name="Wellcome Sanger Institute Data Sharing"/>
        </authorList>
    </citation>
    <scope>NUCLEOTIDE SEQUENCE [LARGE SCALE GENOMIC DNA]</scope>
</reference>
<protein>
    <submittedName>
        <fullName evidence="3">Uncharacterized protein</fullName>
    </submittedName>
</protein>
<reference evidence="3" key="3">
    <citation type="submission" date="2025-09" db="UniProtKB">
        <authorList>
            <consortium name="Ensembl"/>
        </authorList>
    </citation>
    <scope>IDENTIFICATION</scope>
</reference>
<dbReference type="Gene3D" id="3.80.10.10">
    <property type="entry name" value="Ribonuclease Inhibitor"/>
    <property type="match status" value="2"/>
</dbReference>
<dbReference type="SMART" id="SM00368">
    <property type="entry name" value="LRR_RI"/>
    <property type="match status" value="5"/>
</dbReference>
<sequence>MNMEEAMNLLLCLLEMKDSSLHEEIDMLVKSGEKFSPAHCSVLAYMILVSEDVLDEFDLKNYKTDDGGPSSKDQQSLHCKYDGHLLSALQSPDSHLTDLILSNNEILDSGVEHICVGLESSCCKLETLRLQYCSLSAVSCSVLSSTLRSNSSRLRLLDLSNNNLQDSGVELLSTALEDPHCKLEDLRNSCACLFVHNILMDHNFSSRLRRCSLSAVSCSVLSSTLRSNSSRLRLLDLSNNNLQDSGVELLSTALEDPHCKLETLRLCGCSLSAGCCSALSSTLRSNSSRLRLLDLMLISGLIINISWKYFDVLMLRPGLGQEREQLERMRETPQTF</sequence>
<reference evidence="3" key="2">
    <citation type="submission" date="2025-08" db="UniProtKB">
        <authorList>
            <consortium name="Ensembl"/>
        </authorList>
    </citation>
    <scope>IDENTIFICATION</scope>
</reference>
<dbReference type="PROSITE" id="PS51450">
    <property type="entry name" value="LRR"/>
    <property type="match status" value="2"/>
</dbReference>
<dbReference type="Pfam" id="PF13516">
    <property type="entry name" value="LRR_6"/>
    <property type="match status" value="3"/>
</dbReference>
<name>A0AAY3ZXQ0_9TELE</name>
<dbReference type="PANTHER" id="PTHR24106">
    <property type="entry name" value="NACHT, LRR AND CARD DOMAINS-CONTAINING"/>
    <property type="match status" value="1"/>
</dbReference>
<evidence type="ECO:0000313" key="4">
    <source>
        <dbReference type="Proteomes" id="UP000694580"/>
    </source>
</evidence>
<dbReference type="SUPFAM" id="SSF52047">
    <property type="entry name" value="RNI-like"/>
    <property type="match status" value="1"/>
</dbReference>
<dbReference type="Proteomes" id="UP000694580">
    <property type="component" value="Chromosome 2"/>
</dbReference>
<organism evidence="3 4">
    <name type="scientific">Denticeps clupeoides</name>
    <name type="common">denticle herring</name>
    <dbReference type="NCBI Taxonomy" id="299321"/>
    <lineage>
        <taxon>Eukaryota</taxon>
        <taxon>Metazoa</taxon>
        <taxon>Chordata</taxon>
        <taxon>Craniata</taxon>
        <taxon>Vertebrata</taxon>
        <taxon>Euteleostomi</taxon>
        <taxon>Actinopterygii</taxon>
        <taxon>Neopterygii</taxon>
        <taxon>Teleostei</taxon>
        <taxon>Clupei</taxon>
        <taxon>Clupeiformes</taxon>
        <taxon>Denticipitoidei</taxon>
        <taxon>Denticipitidae</taxon>
        <taxon>Denticeps</taxon>
    </lineage>
</organism>